<gene>
    <name evidence="1" type="ORF">SPELUC_LOCUS11382</name>
</gene>
<comment type="caution">
    <text evidence="1">The sequence shown here is derived from an EMBL/GenBank/DDBJ whole genome shotgun (WGS) entry which is preliminary data.</text>
</comment>
<dbReference type="EMBL" id="CAJVPW010024009">
    <property type="protein sequence ID" value="CAG8703187.1"/>
    <property type="molecule type" value="Genomic_DNA"/>
</dbReference>
<keyword evidence="2" id="KW-1185">Reference proteome</keyword>
<reference evidence="1" key="1">
    <citation type="submission" date="2021-06" db="EMBL/GenBank/DDBJ databases">
        <authorList>
            <person name="Kallberg Y."/>
            <person name="Tangrot J."/>
            <person name="Rosling A."/>
        </authorList>
    </citation>
    <scope>NUCLEOTIDE SEQUENCE</scope>
    <source>
        <strain evidence="1">28 12/20/2015</strain>
    </source>
</reference>
<dbReference type="Proteomes" id="UP000789366">
    <property type="component" value="Unassembled WGS sequence"/>
</dbReference>
<proteinExistence type="predicted"/>
<organism evidence="1 2">
    <name type="scientific">Cetraspora pellucida</name>
    <dbReference type="NCBI Taxonomy" id="1433469"/>
    <lineage>
        <taxon>Eukaryota</taxon>
        <taxon>Fungi</taxon>
        <taxon>Fungi incertae sedis</taxon>
        <taxon>Mucoromycota</taxon>
        <taxon>Glomeromycotina</taxon>
        <taxon>Glomeromycetes</taxon>
        <taxon>Diversisporales</taxon>
        <taxon>Gigasporaceae</taxon>
        <taxon>Cetraspora</taxon>
    </lineage>
</organism>
<protein>
    <submittedName>
        <fullName evidence="1">11338_t:CDS:1</fullName>
    </submittedName>
</protein>
<evidence type="ECO:0000313" key="1">
    <source>
        <dbReference type="EMBL" id="CAG8703187.1"/>
    </source>
</evidence>
<evidence type="ECO:0000313" key="2">
    <source>
        <dbReference type="Proteomes" id="UP000789366"/>
    </source>
</evidence>
<accession>A0ACA9PFC9</accession>
<sequence length="247" mass="28036">MSENYDYSMYESPEEESWSTDPNDQEFMFTHDYLAATNARSLLEERCNSIISLVSITQLVGTWEVELTAEESLNLPDLGVCSNHFNFDHGQLHSSGTKVLCPGLKSCPVFKRIPNIASKFTVQDRYVRFICTKCFEKHGRHIHKCIGPGKSETCVSNGLHIEDTNYILRLFSSWLFKLSYSPNKSEKKEVLQYIIKLLKTPGSSSSSSMNTEPCSPSPLLVKIAMKIKKFDNYSPMDKNLVKVVDLL</sequence>
<name>A0ACA9PFC9_9GLOM</name>